<evidence type="ECO:0000313" key="2">
    <source>
        <dbReference type="EMBL" id="MDT0263030.1"/>
    </source>
</evidence>
<gene>
    <name evidence="2" type="ORF">RM423_16695</name>
</gene>
<dbReference type="PANTHER" id="PTHR48079:SF6">
    <property type="entry name" value="NAD(P)-BINDING DOMAIN-CONTAINING PROTEIN-RELATED"/>
    <property type="match status" value="1"/>
</dbReference>
<organism evidence="2 3">
    <name type="scientific">Jatrophihabitans lederbergiae</name>
    <dbReference type="NCBI Taxonomy" id="3075547"/>
    <lineage>
        <taxon>Bacteria</taxon>
        <taxon>Bacillati</taxon>
        <taxon>Actinomycetota</taxon>
        <taxon>Actinomycetes</taxon>
        <taxon>Jatrophihabitantales</taxon>
        <taxon>Jatrophihabitantaceae</taxon>
        <taxon>Jatrophihabitans</taxon>
    </lineage>
</organism>
<dbReference type="InterPro" id="IPR051783">
    <property type="entry name" value="NAD(P)-dependent_oxidoreduct"/>
</dbReference>
<protein>
    <submittedName>
        <fullName evidence="2">SDR family oxidoreductase</fullName>
    </submittedName>
</protein>
<proteinExistence type="predicted"/>
<dbReference type="SUPFAM" id="SSF51735">
    <property type="entry name" value="NAD(P)-binding Rossmann-fold domains"/>
    <property type="match status" value="1"/>
</dbReference>
<reference evidence="3" key="1">
    <citation type="submission" date="2023-07" db="EMBL/GenBank/DDBJ databases">
        <title>30 novel species of actinomycetes from the DSMZ collection.</title>
        <authorList>
            <person name="Nouioui I."/>
        </authorList>
    </citation>
    <scope>NUCLEOTIDE SEQUENCE [LARGE SCALE GENOMIC DNA]</scope>
    <source>
        <strain evidence="3">DSM 44399</strain>
    </source>
</reference>
<dbReference type="Proteomes" id="UP001183176">
    <property type="component" value="Unassembled WGS sequence"/>
</dbReference>
<evidence type="ECO:0000259" key="1">
    <source>
        <dbReference type="Pfam" id="PF13460"/>
    </source>
</evidence>
<dbReference type="EMBL" id="JAVREH010000027">
    <property type="protein sequence ID" value="MDT0263030.1"/>
    <property type="molecule type" value="Genomic_DNA"/>
</dbReference>
<evidence type="ECO:0000313" key="3">
    <source>
        <dbReference type="Proteomes" id="UP001183176"/>
    </source>
</evidence>
<dbReference type="PANTHER" id="PTHR48079">
    <property type="entry name" value="PROTEIN YEEZ"/>
    <property type="match status" value="1"/>
</dbReference>
<dbReference type="Gene3D" id="3.40.50.720">
    <property type="entry name" value="NAD(P)-binding Rossmann-like Domain"/>
    <property type="match status" value="1"/>
</dbReference>
<accession>A0ABU2JDJ6</accession>
<dbReference type="InterPro" id="IPR016040">
    <property type="entry name" value="NAD(P)-bd_dom"/>
</dbReference>
<sequence length="314" mass="33022">MTPDDIPFQLELFMRVLVTGASGHIASAVIPELVNNAHQVVGLARSDASAEAVAALGSEVRRGDLDDLDGLKAAAAEADGVIHLAFKHEAMRTGDFMGAVDSDLAAIQAIGETLIGTDKPFVTTGGTLMLAMAGITGRPGNEDDQSAGGPRVDAANYTIGLARHGVRSSVVRLAPMVHSDLDHHGFTHALIGFARQNGVAAYIGNGSNRWPAANTYDIGVLYRLALEKAPAGSTLHGVGDTGIPRKVIAETIAGKLGIETKSITDEQAPQYLGFLAAFAGLDNPTSNDKTRRLLEWEPTHPGWVEDVQTGHYFA</sequence>
<dbReference type="Pfam" id="PF13460">
    <property type="entry name" value="NAD_binding_10"/>
    <property type="match status" value="1"/>
</dbReference>
<feature type="domain" description="NAD(P)-binding" evidence="1">
    <location>
        <begin position="20"/>
        <end position="90"/>
    </location>
</feature>
<name>A0ABU2JDJ6_9ACTN</name>
<keyword evidence="3" id="KW-1185">Reference proteome</keyword>
<dbReference type="CDD" id="cd05262">
    <property type="entry name" value="SDR_a7"/>
    <property type="match status" value="1"/>
</dbReference>
<comment type="caution">
    <text evidence="2">The sequence shown here is derived from an EMBL/GenBank/DDBJ whole genome shotgun (WGS) entry which is preliminary data.</text>
</comment>
<dbReference type="InterPro" id="IPR036291">
    <property type="entry name" value="NAD(P)-bd_dom_sf"/>
</dbReference>